<comment type="catalytic activity">
    <reaction evidence="12">
        <text>DNA(n) + a 2'-deoxyribonucleoside 5'-triphosphate = DNA(n+1) + diphosphate</text>
        <dbReference type="Rhea" id="RHEA:22508"/>
        <dbReference type="Rhea" id="RHEA-COMP:17339"/>
        <dbReference type="Rhea" id="RHEA-COMP:17340"/>
        <dbReference type="ChEBI" id="CHEBI:33019"/>
        <dbReference type="ChEBI" id="CHEBI:61560"/>
        <dbReference type="ChEBI" id="CHEBI:173112"/>
        <dbReference type="EC" id="2.7.7.49"/>
    </reaction>
</comment>
<reference evidence="16 17" key="1">
    <citation type="journal article" date="2019" name="Sci. Rep.">
        <title>Comparative genomics of chytrid fungi reveal insights into the obligate biotrophic and pathogenic lifestyle of Synchytrium endobioticum.</title>
        <authorList>
            <person name="van de Vossenberg B.T.L.H."/>
            <person name="Warris S."/>
            <person name="Nguyen H.D.T."/>
            <person name="van Gent-Pelzer M.P.E."/>
            <person name="Joly D.L."/>
            <person name="van de Geest H.C."/>
            <person name="Bonants P.J.M."/>
            <person name="Smith D.S."/>
            <person name="Levesque C.A."/>
            <person name="van der Lee T.A.J."/>
        </authorList>
    </citation>
    <scope>NUCLEOTIDE SEQUENCE [LARGE SCALE GENOMIC DNA]</scope>
    <source>
        <strain evidence="16 17">CBS 675.73</strain>
    </source>
</reference>
<evidence type="ECO:0000256" key="11">
    <source>
        <dbReference type="ARBA" id="ARBA00023172"/>
    </source>
</evidence>
<gene>
    <name evidence="16" type="ORF">CcCBS67573_g08027</name>
</gene>
<evidence type="ECO:0000256" key="7">
    <source>
        <dbReference type="ARBA" id="ARBA00022842"/>
    </source>
</evidence>
<evidence type="ECO:0000256" key="12">
    <source>
        <dbReference type="ARBA" id="ARBA00048173"/>
    </source>
</evidence>
<keyword evidence="17" id="KW-1185">Reference proteome</keyword>
<keyword evidence="3" id="KW-0540">Nuclease</keyword>
<dbReference type="PANTHER" id="PTHR42648:SF11">
    <property type="entry name" value="TRANSPOSON TY4-P GAG-POL POLYPROTEIN"/>
    <property type="match status" value="1"/>
</dbReference>
<dbReference type="EMBL" id="QEAP01000472">
    <property type="protein sequence ID" value="TPX65791.1"/>
    <property type="molecule type" value="Genomic_DNA"/>
</dbReference>
<dbReference type="InterPro" id="IPR036397">
    <property type="entry name" value="RNaseH_sf"/>
</dbReference>
<comment type="catalytic activity">
    <reaction evidence="13">
        <text>DNA(n) + a 2'-deoxyribonucleoside 5'-triphosphate = DNA(n+1) + diphosphate</text>
        <dbReference type="Rhea" id="RHEA:22508"/>
        <dbReference type="Rhea" id="RHEA-COMP:17339"/>
        <dbReference type="Rhea" id="RHEA-COMP:17340"/>
        <dbReference type="ChEBI" id="CHEBI:33019"/>
        <dbReference type="ChEBI" id="CHEBI:61560"/>
        <dbReference type="ChEBI" id="CHEBI:173112"/>
        <dbReference type="EC" id="2.7.7.7"/>
    </reaction>
</comment>
<dbReference type="GO" id="GO:0004519">
    <property type="term" value="F:endonuclease activity"/>
    <property type="evidence" value="ECO:0007669"/>
    <property type="project" value="UniProtKB-KW"/>
</dbReference>
<evidence type="ECO:0000256" key="1">
    <source>
        <dbReference type="ARBA" id="ARBA00022578"/>
    </source>
</evidence>
<evidence type="ECO:0000259" key="15">
    <source>
        <dbReference type="PROSITE" id="PS50994"/>
    </source>
</evidence>
<evidence type="ECO:0000256" key="10">
    <source>
        <dbReference type="ARBA" id="ARBA00022932"/>
    </source>
</evidence>
<keyword evidence="10" id="KW-0239">DNA-directed DNA polymerase</keyword>
<evidence type="ECO:0000313" key="16">
    <source>
        <dbReference type="EMBL" id="TPX65791.1"/>
    </source>
</evidence>
<dbReference type="PANTHER" id="PTHR42648">
    <property type="entry name" value="TRANSPOSASE, PUTATIVE-RELATED"/>
    <property type="match status" value="1"/>
</dbReference>
<keyword evidence="1" id="KW-0815">Transposition</keyword>
<name>A0A507EPN4_9FUNG</name>
<evidence type="ECO:0000256" key="5">
    <source>
        <dbReference type="ARBA" id="ARBA00022759"/>
    </source>
</evidence>
<evidence type="ECO:0000313" key="17">
    <source>
        <dbReference type="Proteomes" id="UP000320333"/>
    </source>
</evidence>
<evidence type="ECO:0000256" key="6">
    <source>
        <dbReference type="ARBA" id="ARBA00022801"/>
    </source>
</evidence>
<keyword evidence="2" id="KW-0548">Nucleotidyltransferase</keyword>
<evidence type="ECO:0000256" key="8">
    <source>
        <dbReference type="ARBA" id="ARBA00022908"/>
    </source>
</evidence>
<dbReference type="GO" id="GO:0046872">
    <property type="term" value="F:metal ion binding"/>
    <property type="evidence" value="ECO:0007669"/>
    <property type="project" value="UniProtKB-KW"/>
</dbReference>
<comment type="caution">
    <text evidence="16">The sequence shown here is derived from an EMBL/GenBank/DDBJ whole genome shotgun (WGS) entry which is preliminary data.</text>
</comment>
<evidence type="ECO:0000256" key="3">
    <source>
        <dbReference type="ARBA" id="ARBA00022722"/>
    </source>
</evidence>
<keyword evidence="9" id="KW-0695">RNA-directed DNA polymerase</keyword>
<evidence type="ECO:0000256" key="4">
    <source>
        <dbReference type="ARBA" id="ARBA00022723"/>
    </source>
</evidence>
<evidence type="ECO:0000256" key="9">
    <source>
        <dbReference type="ARBA" id="ARBA00022918"/>
    </source>
</evidence>
<evidence type="ECO:0000256" key="13">
    <source>
        <dbReference type="ARBA" id="ARBA00049244"/>
    </source>
</evidence>
<organism evidence="16 17">
    <name type="scientific">Chytriomyces confervae</name>
    <dbReference type="NCBI Taxonomy" id="246404"/>
    <lineage>
        <taxon>Eukaryota</taxon>
        <taxon>Fungi</taxon>
        <taxon>Fungi incertae sedis</taxon>
        <taxon>Chytridiomycota</taxon>
        <taxon>Chytridiomycota incertae sedis</taxon>
        <taxon>Chytridiomycetes</taxon>
        <taxon>Chytridiales</taxon>
        <taxon>Chytriomycetaceae</taxon>
        <taxon>Chytriomyces</taxon>
    </lineage>
</organism>
<keyword evidence="8" id="KW-0229">DNA integration</keyword>
<keyword evidence="10" id="KW-0808">Transferase</keyword>
<keyword evidence="4" id="KW-0479">Metal-binding</keyword>
<dbReference type="GO" id="GO:0006310">
    <property type="term" value="P:DNA recombination"/>
    <property type="evidence" value="ECO:0007669"/>
    <property type="project" value="UniProtKB-KW"/>
</dbReference>
<keyword evidence="6" id="KW-0378">Hydrolase</keyword>
<dbReference type="InterPro" id="IPR001584">
    <property type="entry name" value="Integrase_cat-core"/>
</dbReference>
<dbReference type="GO" id="GO:0003887">
    <property type="term" value="F:DNA-directed DNA polymerase activity"/>
    <property type="evidence" value="ECO:0007669"/>
    <property type="project" value="UniProtKB-KW"/>
</dbReference>
<feature type="region of interest" description="Disordered" evidence="14">
    <location>
        <begin position="97"/>
        <end position="124"/>
    </location>
</feature>
<keyword evidence="5" id="KW-0255">Endonuclease</keyword>
<keyword evidence="11" id="KW-0233">DNA recombination</keyword>
<dbReference type="SUPFAM" id="SSF53098">
    <property type="entry name" value="Ribonuclease H-like"/>
    <property type="match status" value="1"/>
</dbReference>
<dbReference type="GO" id="GO:0003676">
    <property type="term" value="F:nucleic acid binding"/>
    <property type="evidence" value="ECO:0007669"/>
    <property type="project" value="InterPro"/>
</dbReference>
<dbReference type="GO" id="GO:0003964">
    <property type="term" value="F:RNA-directed DNA polymerase activity"/>
    <property type="evidence" value="ECO:0007669"/>
    <property type="project" value="UniProtKB-KW"/>
</dbReference>
<dbReference type="STRING" id="246404.A0A507EPN4"/>
<dbReference type="PROSITE" id="PS50994">
    <property type="entry name" value="INTEGRASE"/>
    <property type="match status" value="1"/>
</dbReference>
<dbReference type="GO" id="GO:0005634">
    <property type="term" value="C:nucleus"/>
    <property type="evidence" value="ECO:0007669"/>
    <property type="project" value="UniProtKB-ARBA"/>
</dbReference>
<sequence>MPTRNTPTSAFPASLFSLASTRHGTRNIDELTKQQLEKLAASRLNDLHQYHLRHLYFGHASAERVCYMQTHSTTTDLTPVRFPTKPKPCTICVQSTRNMAPSKGTPTPAQKPGHSSSLMSSKSTPHSNKFPYVLLGADQGSTFNWHAYCEHKDEPLVHAMRIVERLSSYYDLKVGIVRLDPGELGSSLAFREYCNTKGIDLQQTARKTPSQDGGAERPLQTLVNMTRGISIQAQLPPNRWGLAFDHAVYLKNILPVLHRQIPSPIEMLTNTSPKVSHIRAFGCLTWYRLHPTDIKSKLEPRSRAAIYVGCQSPSLVILVDKASSKVIVRRFRDCVFDETSFPGTPAYHPQLLGLSEISTRAVDNSRTTSIDSKVFNAVLRRVLINEKSLSDHTLDVLRNYSGSTASPHTLKRNATSSHAPTLAYLSSTPAPTPPS</sequence>
<feature type="domain" description="Integrase catalytic" evidence="15">
    <location>
        <begin position="108"/>
        <end position="272"/>
    </location>
</feature>
<proteinExistence type="predicted"/>
<dbReference type="GO" id="GO:0015074">
    <property type="term" value="P:DNA integration"/>
    <property type="evidence" value="ECO:0007669"/>
    <property type="project" value="UniProtKB-KW"/>
</dbReference>
<dbReference type="InterPro" id="IPR012337">
    <property type="entry name" value="RNaseH-like_sf"/>
</dbReference>
<dbReference type="Gene3D" id="3.30.420.10">
    <property type="entry name" value="Ribonuclease H-like superfamily/Ribonuclease H"/>
    <property type="match status" value="1"/>
</dbReference>
<accession>A0A507EPN4</accession>
<evidence type="ECO:0000256" key="14">
    <source>
        <dbReference type="SAM" id="MobiDB-lite"/>
    </source>
</evidence>
<dbReference type="GO" id="GO:0032196">
    <property type="term" value="P:transposition"/>
    <property type="evidence" value="ECO:0007669"/>
    <property type="project" value="UniProtKB-KW"/>
</dbReference>
<keyword evidence="7" id="KW-0460">Magnesium</keyword>
<feature type="compositionally biased region" description="Polar residues" evidence="14">
    <location>
        <begin position="405"/>
        <end position="429"/>
    </location>
</feature>
<dbReference type="GO" id="GO:0016787">
    <property type="term" value="F:hydrolase activity"/>
    <property type="evidence" value="ECO:0007669"/>
    <property type="project" value="UniProtKB-KW"/>
</dbReference>
<dbReference type="OrthoDB" id="3243429at2759"/>
<protein>
    <recommendedName>
        <fullName evidence="15">Integrase catalytic domain-containing protein</fullName>
    </recommendedName>
</protein>
<dbReference type="Proteomes" id="UP000320333">
    <property type="component" value="Unassembled WGS sequence"/>
</dbReference>
<dbReference type="AlphaFoldDB" id="A0A507EPN4"/>
<dbReference type="InterPro" id="IPR039537">
    <property type="entry name" value="Retrotran_Ty1/copia-like"/>
</dbReference>
<feature type="region of interest" description="Disordered" evidence="14">
    <location>
        <begin position="405"/>
        <end position="435"/>
    </location>
</feature>
<evidence type="ECO:0000256" key="2">
    <source>
        <dbReference type="ARBA" id="ARBA00022695"/>
    </source>
</evidence>